<dbReference type="InterPro" id="IPR012348">
    <property type="entry name" value="RNR-like"/>
</dbReference>
<dbReference type="EMBL" id="BMYS01000004">
    <property type="protein sequence ID" value="GGW80907.1"/>
    <property type="molecule type" value="Genomic_DNA"/>
</dbReference>
<dbReference type="RefSeq" id="WP_229793879.1">
    <property type="nucleotide sequence ID" value="NZ_BAABFY010000056.1"/>
</dbReference>
<evidence type="ECO:0000313" key="2">
    <source>
        <dbReference type="Proteomes" id="UP000608345"/>
    </source>
</evidence>
<comment type="caution">
    <text evidence="1">The sequence shown here is derived from an EMBL/GenBank/DDBJ whole genome shotgun (WGS) entry which is preliminary data.</text>
</comment>
<dbReference type="Gene3D" id="1.10.620.20">
    <property type="entry name" value="Ribonucleotide Reductase, subunit A"/>
    <property type="match status" value="1"/>
</dbReference>
<dbReference type="AlphaFoldDB" id="A0A918MWY6"/>
<dbReference type="InterPro" id="IPR009078">
    <property type="entry name" value="Ferritin-like_SF"/>
</dbReference>
<protein>
    <recommendedName>
        <fullName evidence="3">Ferritin</fullName>
    </recommendedName>
</protein>
<dbReference type="SUPFAM" id="SSF47240">
    <property type="entry name" value="Ferritin-like"/>
    <property type="match status" value="1"/>
</dbReference>
<gene>
    <name evidence="1" type="ORF">GCM10011450_08310</name>
</gene>
<keyword evidence="2" id="KW-1185">Reference proteome</keyword>
<evidence type="ECO:0000313" key="1">
    <source>
        <dbReference type="EMBL" id="GGW80907.1"/>
    </source>
</evidence>
<accession>A0A918MWY6</accession>
<organism evidence="1 2">
    <name type="scientific">Advenella faeciporci</name>
    <dbReference type="NCBI Taxonomy" id="797535"/>
    <lineage>
        <taxon>Bacteria</taxon>
        <taxon>Pseudomonadati</taxon>
        <taxon>Pseudomonadota</taxon>
        <taxon>Betaproteobacteria</taxon>
        <taxon>Burkholderiales</taxon>
        <taxon>Alcaligenaceae</taxon>
    </lineage>
</organism>
<proteinExistence type="predicted"/>
<dbReference type="GO" id="GO:0016491">
    <property type="term" value="F:oxidoreductase activity"/>
    <property type="evidence" value="ECO:0007669"/>
    <property type="project" value="InterPro"/>
</dbReference>
<sequence>MQKQPLPAMLWDLNQVPLQDIDLNAVRSREDLFYMVAGASFIEIAADLYTDNLIEYFNDQPEIMQWLVDHWKFEETRHGYVLRDYTKHVWPEFDWDRAYRSFYVDYSAQCTQEALEPTRCLEMAARCVVETGTATFYQALSGQASEPVLAHMASLIRADEISHYKHFYQYFKLYREQNPTSRLKVFGAIGRRVLEARNSDAETALWHVYMVHRKVDNNSDKTDFKKMCTQFSKQFRQHYPLGMAAKMLMRPLDLPKMVTRVVEGPVVKIAQRVVSGNRSQHKASK</sequence>
<name>A0A918MWY6_9BURK</name>
<reference evidence="1" key="1">
    <citation type="journal article" date="2014" name="Int. J. Syst. Evol. Microbiol.">
        <title>Complete genome sequence of Corynebacterium casei LMG S-19264T (=DSM 44701T), isolated from a smear-ripened cheese.</title>
        <authorList>
            <consortium name="US DOE Joint Genome Institute (JGI-PGF)"/>
            <person name="Walter F."/>
            <person name="Albersmeier A."/>
            <person name="Kalinowski J."/>
            <person name="Ruckert C."/>
        </authorList>
    </citation>
    <scope>NUCLEOTIDE SEQUENCE</scope>
    <source>
        <strain evidence="1">KCTC 23732</strain>
    </source>
</reference>
<dbReference type="Proteomes" id="UP000608345">
    <property type="component" value="Unassembled WGS sequence"/>
</dbReference>
<evidence type="ECO:0008006" key="3">
    <source>
        <dbReference type="Google" id="ProtNLM"/>
    </source>
</evidence>
<dbReference type="CDD" id="cd00657">
    <property type="entry name" value="Ferritin_like"/>
    <property type="match status" value="1"/>
</dbReference>
<reference evidence="1" key="2">
    <citation type="submission" date="2020-09" db="EMBL/GenBank/DDBJ databases">
        <authorList>
            <person name="Sun Q."/>
            <person name="Kim S."/>
        </authorList>
    </citation>
    <scope>NUCLEOTIDE SEQUENCE</scope>
    <source>
        <strain evidence="1">KCTC 23732</strain>
    </source>
</reference>